<organism evidence="2 3">
    <name type="scientific">Kazachstania africana (strain ATCC 22294 / BCRC 22015 / CBS 2517 / CECT 1963 / NBRC 1671 / NRRL Y-8276)</name>
    <name type="common">Yeast</name>
    <name type="synonym">Kluyveromyces africanus</name>
    <dbReference type="NCBI Taxonomy" id="1071382"/>
    <lineage>
        <taxon>Eukaryota</taxon>
        <taxon>Fungi</taxon>
        <taxon>Dikarya</taxon>
        <taxon>Ascomycota</taxon>
        <taxon>Saccharomycotina</taxon>
        <taxon>Saccharomycetes</taxon>
        <taxon>Saccharomycetales</taxon>
        <taxon>Saccharomycetaceae</taxon>
        <taxon>Kazachstania</taxon>
    </lineage>
</organism>
<dbReference type="FunCoup" id="H2AWJ9">
    <property type="interactions" value="76"/>
</dbReference>
<dbReference type="GO" id="GO:0006893">
    <property type="term" value="P:Golgi to plasma membrane transport"/>
    <property type="evidence" value="ECO:0007669"/>
    <property type="project" value="TreeGrafter"/>
</dbReference>
<dbReference type="STRING" id="1071382.H2AWJ9"/>
<dbReference type="RefSeq" id="XP_003957884.1">
    <property type="nucleotide sequence ID" value="XM_003957835.1"/>
</dbReference>
<dbReference type="Proteomes" id="UP000005220">
    <property type="component" value="Chromosome 6"/>
</dbReference>
<dbReference type="GO" id="GO:0005794">
    <property type="term" value="C:Golgi apparatus"/>
    <property type="evidence" value="ECO:0007669"/>
    <property type="project" value="EnsemblFungi"/>
</dbReference>
<dbReference type="InterPro" id="IPR009976">
    <property type="entry name" value="Sec10-like"/>
</dbReference>
<dbReference type="GO" id="GO:0005829">
    <property type="term" value="C:cytosol"/>
    <property type="evidence" value="ECO:0007669"/>
    <property type="project" value="GOC"/>
</dbReference>
<dbReference type="GO" id="GO:0006887">
    <property type="term" value="P:exocytosis"/>
    <property type="evidence" value="ECO:0007669"/>
    <property type="project" value="TreeGrafter"/>
</dbReference>
<dbReference type="InterPro" id="IPR048627">
    <property type="entry name" value="Sec10_HB"/>
</dbReference>
<dbReference type="InParanoid" id="H2AWJ9"/>
<dbReference type="PANTHER" id="PTHR12100:SF1">
    <property type="entry name" value="RECYCLIN-1"/>
    <property type="match status" value="1"/>
</dbReference>
<dbReference type="OrthoDB" id="5554140at2759"/>
<reference evidence="2 3" key="1">
    <citation type="journal article" date="2011" name="Proc. Natl. Acad. Sci. U.S.A.">
        <title>Evolutionary erosion of yeast sex chromosomes by mating-type switching accidents.</title>
        <authorList>
            <person name="Gordon J.L."/>
            <person name="Armisen D."/>
            <person name="Proux-Wera E."/>
            <person name="Oheigeartaigh S.S."/>
            <person name="Byrne K.P."/>
            <person name="Wolfe K.H."/>
        </authorList>
    </citation>
    <scope>NUCLEOTIDE SEQUENCE [LARGE SCALE GENOMIC DNA]</scope>
    <source>
        <strain evidence="3">ATCC 22294 / BCRC 22015 / CBS 2517 / CECT 1963 / NBRC 1671 / NRRL Y-8276</strain>
    </source>
</reference>
<dbReference type="eggNOG" id="KOG3745">
    <property type="taxonomic scope" value="Eukaryota"/>
</dbReference>
<dbReference type="GO" id="GO:0034498">
    <property type="term" value="P:early endosome to Golgi transport"/>
    <property type="evidence" value="ECO:0007669"/>
    <property type="project" value="EnsemblFungi"/>
</dbReference>
<evidence type="ECO:0000313" key="2">
    <source>
        <dbReference type="EMBL" id="CCF58749.1"/>
    </source>
</evidence>
<proteinExistence type="predicted"/>
<dbReference type="KEGG" id="kaf:KAFR_0F01520"/>
<accession>H2AWJ9</accession>
<dbReference type="AlphaFoldDB" id="H2AWJ9"/>
<feature type="domain" description="Exocyst complex component Sec10-like alpha-helical bundle" evidence="1">
    <location>
        <begin position="145"/>
        <end position="772"/>
    </location>
</feature>
<dbReference type="GO" id="GO:0006897">
    <property type="term" value="P:endocytosis"/>
    <property type="evidence" value="ECO:0007669"/>
    <property type="project" value="EnsemblFungi"/>
</dbReference>
<dbReference type="GO" id="GO:0030427">
    <property type="term" value="C:site of polarized growth"/>
    <property type="evidence" value="ECO:0007669"/>
    <property type="project" value="EnsemblFungi"/>
</dbReference>
<dbReference type="GO" id="GO:0005768">
    <property type="term" value="C:endosome"/>
    <property type="evidence" value="ECO:0007669"/>
    <property type="project" value="EnsemblFungi"/>
</dbReference>
<dbReference type="GO" id="GO:0000145">
    <property type="term" value="C:exocyst"/>
    <property type="evidence" value="ECO:0007669"/>
    <property type="project" value="TreeGrafter"/>
</dbReference>
<evidence type="ECO:0000313" key="3">
    <source>
        <dbReference type="Proteomes" id="UP000005220"/>
    </source>
</evidence>
<name>H2AWJ9_KAZAF</name>
<sequence>MEGLIQVETIVRTIARNLDTGDYLNFKRINKLTYKDHLNNEFDDQYFTAKLRCLGLQRSELTNNNLVDNATITSINIFDEIKTFKEGNSLETFKIFYKTFNTYCNKLSNNNLSNFFSVKYDSDPYLQIVILQNIELYINSIRVNDFKSFTEIYNALNIYKNLFVTSCLNEMEIKYKNKEYDQVANFFKILFKANEDNVAIDFYNSKVEYPVVTDINPDTTSWDEMFLNLLFDPLRAFVNEQITLIDKLFDLNYPMVITFYENFVQQSLLNVINLLLNEEICTKDFFLEKFPQIYFKIIDKFCSTLTESRNSKLVDDKKSFRELLKNTLNVYLEPKILNYLNQSTTNFEQKLNNQFKNFQLEQKDDIIKNNLSSIGETQVSNSDSVENKNAFLNSFSKIFKLSKLSTKSTQTTSVSQLNDKLNSLVSKNFQTIKKFLNLELSFNIIQQTHDQIELFLKFKDTDSDSNLNLYINSSCENIFKILIDTLNENHIRPAFRNAIAVLENYNLDEMESIEQEKKEQSLEPLVNFAELINTGDIILQMISIFYKNEILRRKIISDDSSKEEHSNKAIFLQNNLIQAKKKLETTIDNFVANGLNIGINRLIDHIHHTFKTTQLPTDYYPGNKNELTLEIKPTLCCTKVISILDSHCFLLNGATDKGTIDVYQQEIGKRFFQTLVEHIKTQIISTEGAIFLICDMNQYYEFINKKLRQKSILPYFKALKNVGNLYLIDGKDSKELGKLIGDLSKFEGIFSQEEIYEFVQRRQDWLIVKRDVEKVMYGLGIKDCVVM</sequence>
<dbReference type="EMBL" id="HE650826">
    <property type="protein sequence ID" value="CCF58749.1"/>
    <property type="molecule type" value="Genomic_DNA"/>
</dbReference>
<dbReference type="PANTHER" id="PTHR12100">
    <property type="entry name" value="SEC10"/>
    <property type="match status" value="1"/>
</dbReference>
<protein>
    <recommendedName>
        <fullName evidence="1">Exocyst complex component Sec10-like alpha-helical bundle domain-containing protein</fullName>
    </recommendedName>
</protein>
<gene>
    <name evidence="2" type="primary">KAFR0F01520</name>
    <name evidence="2" type="ORF">KAFR_0F01520</name>
</gene>
<dbReference type="GO" id="GO:0000149">
    <property type="term" value="F:SNARE binding"/>
    <property type="evidence" value="ECO:0007669"/>
    <property type="project" value="EnsemblFungi"/>
</dbReference>
<dbReference type="GeneID" id="13884217"/>
<evidence type="ECO:0000259" key="1">
    <source>
        <dbReference type="Pfam" id="PF07393"/>
    </source>
</evidence>
<dbReference type="Pfam" id="PF07393">
    <property type="entry name" value="Sec10_HB"/>
    <property type="match status" value="1"/>
</dbReference>
<dbReference type="GO" id="GO:0032456">
    <property type="term" value="P:endocytic recycling"/>
    <property type="evidence" value="ECO:0007669"/>
    <property type="project" value="EnsemblFungi"/>
</dbReference>
<dbReference type="HOGENOM" id="CLU_003875_1_1_1"/>
<keyword evidence="3" id="KW-1185">Reference proteome</keyword>